<dbReference type="Pfam" id="PF13041">
    <property type="entry name" value="PPR_2"/>
    <property type="match status" value="5"/>
</dbReference>
<dbReference type="InterPro" id="IPR050872">
    <property type="entry name" value="PPR_P_subfamily"/>
</dbReference>
<dbReference type="Pfam" id="PF12854">
    <property type="entry name" value="PPR_1"/>
    <property type="match status" value="1"/>
</dbReference>
<dbReference type="InterPro" id="IPR002885">
    <property type="entry name" value="PPR_rpt"/>
</dbReference>
<dbReference type="EMBL" id="CAJGYO010000008">
    <property type="protein sequence ID" value="CAD6251040.1"/>
    <property type="molecule type" value="Genomic_DNA"/>
</dbReference>
<dbReference type="PANTHER" id="PTHR46128">
    <property type="entry name" value="MITOCHONDRIAL GROUP I INTRON SPLICING FACTOR CCM1"/>
    <property type="match status" value="1"/>
</dbReference>
<evidence type="ECO:0000256" key="4">
    <source>
        <dbReference type="PROSITE-ProRule" id="PRU00708"/>
    </source>
</evidence>
<dbReference type="PANTHER" id="PTHR46128:SF216">
    <property type="entry name" value="PENTATRICOPEPTIDE REPEAT-CONTAINING PROTEIN"/>
    <property type="match status" value="1"/>
</dbReference>
<organism evidence="5 6">
    <name type="scientific">Miscanthus lutarioriparius</name>
    <dbReference type="NCBI Taxonomy" id="422564"/>
    <lineage>
        <taxon>Eukaryota</taxon>
        <taxon>Viridiplantae</taxon>
        <taxon>Streptophyta</taxon>
        <taxon>Embryophyta</taxon>
        <taxon>Tracheophyta</taxon>
        <taxon>Spermatophyta</taxon>
        <taxon>Magnoliopsida</taxon>
        <taxon>Liliopsida</taxon>
        <taxon>Poales</taxon>
        <taxon>Poaceae</taxon>
        <taxon>PACMAD clade</taxon>
        <taxon>Panicoideae</taxon>
        <taxon>Andropogonodae</taxon>
        <taxon>Andropogoneae</taxon>
        <taxon>Saccharinae</taxon>
        <taxon>Miscanthus</taxon>
    </lineage>
</organism>
<dbReference type="InterPro" id="IPR011990">
    <property type="entry name" value="TPR-like_helical_dom_sf"/>
</dbReference>
<proteinExistence type="inferred from homology"/>
<feature type="repeat" description="PPR" evidence="4">
    <location>
        <begin position="95"/>
        <end position="129"/>
    </location>
</feature>
<keyword evidence="6" id="KW-1185">Reference proteome</keyword>
<reference evidence="5" key="1">
    <citation type="submission" date="2020-10" db="EMBL/GenBank/DDBJ databases">
        <authorList>
            <person name="Han B."/>
            <person name="Lu T."/>
            <person name="Zhao Q."/>
            <person name="Huang X."/>
            <person name="Zhao Y."/>
        </authorList>
    </citation>
    <scope>NUCLEOTIDE SEQUENCE</scope>
</reference>
<dbReference type="OrthoDB" id="185373at2759"/>
<evidence type="ECO:0008006" key="7">
    <source>
        <dbReference type="Google" id="ProtNLM"/>
    </source>
</evidence>
<evidence type="ECO:0000256" key="2">
    <source>
        <dbReference type="ARBA" id="ARBA00022737"/>
    </source>
</evidence>
<feature type="repeat" description="PPR" evidence="4">
    <location>
        <begin position="340"/>
        <end position="370"/>
    </location>
</feature>
<keyword evidence="2" id="KW-0677">Repeat</keyword>
<comment type="caution">
    <text evidence="5">The sequence shown here is derived from an EMBL/GenBank/DDBJ whole genome shotgun (WGS) entry which is preliminary data.</text>
</comment>
<evidence type="ECO:0000256" key="3">
    <source>
        <dbReference type="ARBA" id="ARBA00022946"/>
    </source>
</evidence>
<keyword evidence="3" id="KW-0809">Transit peptide</keyword>
<accession>A0A811Q4R2</accession>
<dbReference type="Gene3D" id="1.25.40.10">
    <property type="entry name" value="Tetratricopeptide repeat domain"/>
    <property type="match status" value="4"/>
</dbReference>
<evidence type="ECO:0000313" key="5">
    <source>
        <dbReference type="EMBL" id="CAD6251040.1"/>
    </source>
</evidence>
<feature type="repeat" description="PPR" evidence="4">
    <location>
        <begin position="130"/>
        <end position="164"/>
    </location>
</feature>
<dbReference type="Pfam" id="PF01535">
    <property type="entry name" value="PPR"/>
    <property type="match status" value="1"/>
</dbReference>
<dbReference type="PROSITE" id="PS51375">
    <property type="entry name" value="PPR"/>
    <property type="match status" value="8"/>
</dbReference>
<gene>
    <name evidence="5" type="ORF">NCGR_LOCUS34807</name>
</gene>
<feature type="repeat" description="PPR" evidence="4">
    <location>
        <begin position="1"/>
        <end position="27"/>
    </location>
</feature>
<feature type="repeat" description="PPR" evidence="4">
    <location>
        <begin position="232"/>
        <end position="266"/>
    </location>
</feature>
<evidence type="ECO:0000313" key="6">
    <source>
        <dbReference type="Proteomes" id="UP000604825"/>
    </source>
</evidence>
<evidence type="ECO:0000256" key="1">
    <source>
        <dbReference type="ARBA" id="ARBA00007626"/>
    </source>
</evidence>
<name>A0A811Q4R2_9POAL</name>
<dbReference type="Proteomes" id="UP000604825">
    <property type="component" value="Unassembled WGS sequence"/>
</dbReference>
<dbReference type="NCBIfam" id="TIGR00756">
    <property type="entry name" value="PPR"/>
    <property type="match status" value="9"/>
</dbReference>
<protein>
    <recommendedName>
        <fullName evidence="7">Pentatricopeptide repeat-containing protein</fullName>
    </recommendedName>
</protein>
<feature type="repeat" description="PPR" evidence="4">
    <location>
        <begin position="28"/>
        <end position="62"/>
    </location>
</feature>
<sequence>MKGLCRDERWEDAGALIAEMVRKDCPPDEVTFNTVISYLCHRGLVDCAMEVVEQMPKYGCKPDNFTNSALVNAFSEHRCVDDALELLRTIPWKPNTVCYRSVLKGLCRADRWEDVGKLVAEMIRNQMNLDEVTFGLIIDCLCQKGLVDYGAEVLGEMTKFGCSPDIIMYNSLINGFSENGSVDDALELFKNLSCKRNVVTYNYMLKGLCRAERWEDAGKLVAEMVKDECLLNEVTFSTLISYLCQKGFVECAIEVFEKMPKYNCMPNVIIYSTLINGLSEQECVDDALKLLNDMPCKADTICYSAALKGLCRAERREDAGFLESATEVCELMLKYEYMPNVFIYSSLINGFAEQNRAEDTLKLLRNMQCEPDTICYSAALKGLCRAK</sequence>
<feature type="repeat" description="PPR" evidence="4">
    <location>
        <begin position="165"/>
        <end position="195"/>
    </location>
</feature>
<dbReference type="AlphaFoldDB" id="A0A811Q4R2"/>
<comment type="similarity">
    <text evidence="1">Belongs to the PPR family. P subfamily.</text>
</comment>
<feature type="repeat" description="PPR" evidence="4">
    <location>
        <begin position="197"/>
        <end position="231"/>
    </location>
</feature>